<dbReference type="SMART" id="SM00219">
    <property type="entry name" value="TyrKc"/>
    <property type="match status" value="1"/>
</dbReference>
<dbReference type="Gene3D" id="1.10.510.10">
    <property type="entry name" value="Transferase(Phosphotransferase) domain 1"/>
    <property type="match status" value="1"/>
</dbReference>
<name>A0A4Z1TAF6_GIAMU</name>
<dbReference type="Gene3D" id="1.25.40.20">
    <property type="entry name" value="Ankyrin repeat-containing domain"/>
    <property type="match status" value="2"/>
</dbReference>
<feature type="compositionally biased region" description="Basic and acidic residues" evidence="2">
    <location>
        <begin position="402"/>
        <end position="415"/>
    </location>
</feature>
<feature type="region of interest" description="Disordered" evidence="2">
    <location>
        <begin position="382"/>
        <end position="427"/>
    </location>
</feature>
<dbReference type="PANTHER" id="PTHR24120:SF4">
    <property type="entry name" value="GH07239P"/>
    <property type="match status" value="1"/>
</dbReference>
<dbReference type="SUPFAM" id="SSF56112">
    <property type="entry name" value="Protein kinase-like (PK-like)"/>
    <property type="match status" value="1"/>
</dbReference>
<organism evidence="4 5">
    <name type="scientific">Giardia muris</name>
    <dbReference type="NCBI Taxonomy" id="5742"/>
    <lineage>
        <taxon>Eukaryota</taxon>
        <taxon>Metamonada</taxon>
        <taxon>Diplomonadida</taxon>
        <taxon>Hexamitidae</taxon>
        <taxon>Giardiinae</taxon>
        <taxon>Giardia</taxon>
    </lineage>
</organism>
<accession>A0A4Z1TAF6</accession>
<dbReference type="EMBL" id="VDLU01000001">
    <property type="protein sequence ID" value="TNJ30207.1"/>
    <property type="molecule type" value="Genomic_DNA"/>
</dbReference>
<dbReference type="Pfam" id="PF12796">
    <property type="entry name" value="Ank_2"/>
    <property type="match status" value="3"/>
</dbReference>
<dbReference type="InterPro" id="IPR020635">
    <property type="entry name" value="Tyr_kinase_cat_dom"/>
</dbReference>
<keyword evidence="5" id="KW-1185">Reference proteome</keyword>
<dbReference type="GO" id="GO:0005524">
    <property type="term" value="F:ATP binding"/>
    <property type="evidence" value="ECO:0007669"/>
    <property type="project" value="InterPro"/>
</dbReference>
<dbReference type="PANTHER" id="PTHR24120">
    <property type="entry name" value="GH07239P"/>
    <property type="match status" value="1"/>
</dbReference>
<feature type="compositionally biased region" description="Low complexity" evidence="2">
    <location>
        <begin position="382"/>
        <end position="395"/>
    </location>
</feature>
<dbReference type="SMART" id="SM00248">
    <property type="entry name" value="ANK"/>
    <property type="match status" value="6"/>
</dbReference>
<protein>
    <submittedName>
        <fullName evidence="4">Kinase, NEK</fullName>
    </submittedName>
</protein>
<dbReference type="GO" id="GO:0004713">
    <property type="term" value="F:protein tyrosine kinase activity"/>
    <property type="evidence" value="ECO:0007669"/>
    <property type="project" value="InterPro"/>
</dbReference>
<dbReference type="Pfam" id="PF00069">
    <property type="entry name" value="Pkinase"/>
    <property type="match status" value="1"/>
</dbReference>
<dbReference type="OrthoDB" id="541276at2759"/>
<dbReference type="InterPro" id="IPR036770">
    <property type="entry name" value="Ankyrin_rpt-contain_sf"/>
</dbReference>
<gene>
    <name evidence="4" type="ORF">GMRT_14252</name>
</gene>
<dbReference type="InterPro" id="IPR000719">
    <property type="entry name" value="Prot_kinase_dom"/>
</dbReference>
<feature type="compositionally biased region" description="Polar residues" evidence="2">
    <location>
        <begin position="600"/>
        <end position="621"/>
    </location>
</feature>
<dbReference type="VEuPathDB" id="GiardiaDB:GMRT_14252"/>
<keyword evidence="1" id="KW-0175">Coiled coil</keyword>
<dbReference type="InterPro" id="IPR008266">
    <property type="entry name" value="Tyr_kinase_AS"/>
</dbReference>
<comment type="caution">
    <text evidence="4">The sequence shown here is derived from an EMBL/GenBank/DDBJ whole genome shotgun (WGS) entry which is preliminary data.</text>
</comment>
<dbReference type="SUPFAM" id="SSF48403">
    <property type="entry name" value="Ankyrin repeat"/>
    <property type="match status" value="2"/>
</dbReference>
<feature type="coiled-coil region" evidence="1">
    <location>
        <begin position="528"/>
        <end position="590"/>
    </location>
</feature>
<dbReference type="InterPro" id="IPR011009">
    <property type="entry name" value="Kinase-like_dom_sf"/>
</dbReference>
<evidence type="ECO:0000313" key="5">
    <source>
        <dbReference type="Proteomes" id="UP000315496"/>
    </source>
</evidence>
<keyword evidence="4" id="KW-0418">Kinase</keyword>
<sequence length="884" mass="98274">MLDLIDAAIKGDVRSVRTNLAQAGRRDYTGRTALMHAAKHGHYEIVSILRPLEGRLRDGTGRTALRYAIAGDHRQCTKLLLFERDIVDSDGKTAFDDVQYDQGVSQAIRDLLNVQEVLPTLPECFLGRYTITGIIKETELFTIYSIRDYMNRNRALKHITYGMCEEPIRRAIRNEIRLIPTLRHSRLLSYHETAIDEPATTAYFVMEWYGMSLADLLADGIEEGAFTDADVWRCIHQLSDGLRYLHSRHIIHRDLRPNNVLVTKLGDYLITNFSSIRPFEPGTLATTFIGRNTYMAPEMLTDEPCYSEPIDIWSLGVIAYEMCTGHHPFSDLSTIAYSAPTPIVDRPDDLIDLIASMLSKDPKERPTAKEVFEQASVGLSALSNSSNRSSKDSPSIKVHSNKPLESEKKTDKESDMESIPHLVDPTPIKETDILNLIELHSEPSVSQDIPSPRQSTPPLDTDQLQVRLNTRIQEIQNIISSLKQKVTSSRVTSASKRPGQLTGSRDDITSHVECKPQAAQTSPRTSEDATLQAEIRALEAELMEAQQELQRMKENEQVLNSQLADLTASNHLLQSENAQLARENQAIAKELQHSNAMLTSSGRNELPSTLSNVLGTSQQSSDQKDTKTALMHAAIRGDIKTVKLLAEREAQTKDEYGWTALMWAAYKGHEDCVSPLLSEQEYRSTSARTFPSGHSFSAGITAYGIAREMGYTRIAEVLSPNPNDESIHVPAISDEKDSAITASSVPKEVCNNGSQLIEAAIRGSVKDVVRLMDLAGTRDNNGKTALMHAAEQGNVDCVRALIAVEGRLQDNIGRTALMYAVRNCHSRCVCLLLDEVDVLTYSGESVLYQVIRQLNDSTERTRGQLENIQRMLLKSGSGPLSPSH</sequence>
<evidence type="ECO:0000256" key="2">
    <source>
        <dbReference type="SAM" id="MobiDB-lite"/>
    </source>
</evidence>
<dbReference type="PROSITE" id="PS50011">
    <property type="entry name" value="PROTEIN_KINASE_DOM"/>
    <property type="match status" value="1"/>
</dbReference>
<dbReference type="InterPro" id="IPR002110">
    <property type="entry name" value="Ankyrin_rpt"/>
</dbReference>
<evidence type="ECO:0000313" key="4">
    <source>
        <dbReference type="EMBL" id="TNJ30207.1"/>
    </source>
</evidence>
<evidence type="ECO:0000256" key="1">
    <source>
        <dbReference type="SAM" id="Coils"/>
    </source>
</evidence>
<evidence type="ECO:0000259" key="3">
    <source>
        <dbReference type="PROSITE" id="PS50011"/>
    </source>
</evidence>
<reference evidence="4 5" key="1">
    <citation type="submission" date="2019-05" db="EMBL/GenBank/DDBJ databases">
        <title>The compact genome of Giardia muris reveals important steps in the evolution of intestinal protozoan parasites.</title>
        <authorList>
            <person name="Xu F."/>
            <person name="Jimenez-Gonzalez A."/>
            <person name="Einarsson E."/>
            <person name="Astvaldsson A."/>
            <person name="Peirasmaki D."/>
            <person name="Eckmann L."/>
            <person name="Andersson J.O."/>
            <person name="Svard S.G."/>
            <person name="Jerlstrom-Hultqvist J."/>
        </authorList>
    </citation>
    <scope>NUCLEOTIDE SEQUENCE [LARGE SCALE GENOMIC DNA]</scope>
    <source>
        <strain evidence="4 5">Roberts-Thomson</strain>
    </source>
</reference>
<feature type="region of interest" description="Disordered" evidence="2">
    <location>
        <begin position="487"/>
        <end position="509"/>
    </location>
</feature>
<keyword evidence="4" id="KW-0808">Transferase</keyword>
<proteinExistence type="predicted"/>
<dbReference type="Proteomes" id="UP000315496">
    <property type="component" value="Chromosome 1"/>
</dbReference>
<feature type="domain" description="Protein kinase" evidence="3">
    <location>
        <begin position="129"/>
        <end position="377"/>
    </location>
</feature>
<dbReference type="PROSITE" id="PS00109">
    <property type="entry name" value="PROTEIN_KINASE_TYR"/>
    <property type="match status" value="1"/>
</dbReference>
<feature type="region of interest" description="Disordered" evidence="2">
    <location>
        <begin position="600"/>
        <end position="624"/>
    </location>
</feature>
<dbReference type="AlphaFoldDB" id="A0A4Z1TAF6"/>
<dbReference type="Gene3D" id="6.10.250.3110">
    <property type="match status" value="1"/>
</dbReference>